<dbReference type="EMBL" id="VULN01000002">
    <property type="protein sequence ID" value="MSS81393.1"/>
    <property type="molecule type" value="Genomic_DNA"/>
</dbReference>
<keyword evidence="2 4" id="KW-0067">ATP-binding</keyword>
<gene>
    <name evidence="4" type="ORF">FX155_02010</name>
</gene>
<evidence type="ECO:0000313" key="4">
    <source>
        <dbReference type="EMBL" id="MSS81393.1"/>
    </source>
</evidence>
<dbReference type="InterPro" id="IPR017871">
    <property type="entry name" value="ABC_transporter-like_CS"/>
</dbReference>
<feature type="domain" description="ABC transporter" evidence="3">
    <location>
        <begin position="6"/>
        <end position="240"/>
    </location>
</feature>
<dbReference type="Gene3D" id="3.40.50.300">
    <property type="entry name" value="P-loop containing nucleotide triphosphate hydrolases"/>
    <property type="match status" value="2"/>
</dbReference>
<keyword evidence="1" id="KW-0547">Nucleotide-binding</keyword>
<reference evidence="4 5" key="1">
    <citation type="submission" date="2019-08" db="EMBL/GenBank/DDBJ databases">
        <title>In-depth cultivation of the pig gut microbiome towards novel bacterial diversity and tailored functional studies.</title>
        <authorList>
            <person name="Wylensek D."/>
            <person name="Hitch T.C.A."/>
            <person name="Clavel T."/>
        </authorList>
    </citation>
    <scope>NUCLEOTIDE SEQUENCE [LARGE SCALE GENOMIC DNA]</scope>
    <source>
        <strain evidence="4 5">WCA-389-WT-5B</strain>
    </source>
</reference>
<dbReference type="SUPFAM" id="SSF52540">
    <property type="entry name" value="P-loop containing nucleoside triphosphate hydrolases"/>
    <property type="match status" value="2"/>
</dbReference>
<dbReference type="Proteomes" id="UP000441455">
    <property type="component" value="Unassembled WGS sequence"/>
</dbReference>
<dbReference type="InterPro" id="IPR003593">
    <property type="entry name" value="AAA+_ATPase"/>
</dbReference>
<dbReference type="GO" id="GO:0016887">
    <property type="term" value="F:ATP hydrolysis activity"/>
    <property type="evidence" value="ECO:0007669"/>
    <property type="project" value="InterPro"/>
</dbReference>
<comment type="caution">
    <text evidence="4">The sequence shown here is derived from an EMBL/GenBank/DDBJ whole genome shotgun (WGS) entry which is preliminary data.</text>
</comment>
<dbReference type="PROSITE" id="PS00211">
    <property type="entry name" value="ABC_TRANSPORTER_1"/>
    <property type="match status" value="1"/>
</dbReference>
<proteinExistence type="predicted"/>
<dbReference type="PANTHER" id="PTHR43038">
    <property type="entry name" value="ATP-BINDING CASSETTE, SUB-FAMILY H, MEMBER 1"/>
    <property type="match status" value="1"/>
</dbReference>
<dbReference type="PROSITE" id="PS50893">
    <property type="entry name" value="ABC_TRANSPORTER_2"/>
    <property type="match status" value="2"/>
</dbReference>
<organism evidence="4 5">
    <name type="scientific">Acidaminococcus fermentans</name>
    <dbReference type="NCBI Taxonomy" id="905"/>
    <lineage>
        <taxon>Bacteria</taxon>
        <taxon>Bacillati</taxon>
        <taxon>Bacillota</taxon>
        <taxon>Negativicutes</taxon>
        <taxon>Acidaminococcales</taxon>
        <taxon>Acidaminococcaceae</taxon>
        <taxon>Acidaminococcus</taxon>
    </lineage>
</organism>
<dbReference type="InterPro" id="IPR003439">
    <property type="entry name" value="ABC_transporter-like_ATP-bd"/>
</dbReference>
<dbReference type="PANTHER" id="PTHR43038:SF3">
    <property type="entry name" value="ABC TRANSPORTER G FAMILY MEMBER 20 ISOFORM X1"/>
    <property type="match status" value="1"/>
</dbReference>
<accession>A0A6N7VYT8</accession>
<dbReference type="OrthoDB" id="9804819at2"/>
<dbReference type="AlphaFoldDB" id="A0A6N7VYT8"/>
<name>A0A6N7VYT8_ACIFE</name>
<dbReference type="SMART" id="SM00382">
    <property type="entry name" value="AAA"/>
    <property type="match status" value="2"/>
</dbReference>
<sequence>MTEWVVQAEKLDKLFDDKQGKTHALQGIDFRAEKGKMTALIGPDGAGKTTTMRLICGLMDPTGGSLKVLGLDSVAGAEEIQSRISYMPQKFGLYEDLTIQENLDLYADLHGIPQDTRKDRFAKLLDMTGLAPFTGRLAGKLSGGMKQKLGLACTLVRSPDLLILDEPTVGVDPLSRDELWIIIKQMVREENLSVIVCTAYMNEAAMCDHVYVLNLGQMLFEGTPQELSQVAAGKCFEVDPPEELPYRVLQGSLLDDTEQIIDAVPESGTVRYIAARPGEPIPTLERWSLTPRAVEPRLEDGFMILLHQAADLEKTRIPLAPLDKIPPRPSQNEVSIEVKDLVKKFGDFTAVSHTSFQVHKGEVFGLLGPNGAGKTTTFRMLCGLIPATGGKLSVAGENLRTARTEARAKIGYVSQKFALYTKLSVLENLQFYGGMYGLPRKKLQERIRTVLEEFQLTGTESHNAGDLPGGYKQRLSMACALLQEPEILFLDEPTSGIDPLARRMFWREITDLSCKGTTIIITTHFMEESEYCDRIMIQDHGKMLIIGSTDEIREKLHKPGANMDSMFIDIVNQSRARGEEAAQ</sequence>
<dbReference type="InterPro" id="IPR027417">
    <property type="entry name" value="P-loop_NTPase"/>
</dbReference>
<evidence type="ECO:0000256" key="1">
    <source>
        <dbReference type="ARBA" id="ARBA00022741"/>
    </source>
</evidence>
<evidence type="ECO:0000256" key="2">
    <source>
        <dbReference type="ARBA" id="ARBA00022840"/>
    </source>
</evidence>
<protein>
    <submittedName>
        <fullName evidence="4">ABC transporter ATP-binding protein</fullName>
    </submittedName>
</protein>
<dbReference type="GO" id="GO:0005524">
    <property type="term" value="F:ATP binding"/>
    <property type="evidence" value="ECO:0007669"/>
    <property type="project" value="UniProtKB-KW"/>
</dbReference>
<feature type="domain" description="ABC transporter" evidence="3">
    <location>
        <begin position="336"/>
        <end position="565"/>
    </location>
</feature>
<dbReference type="RefSeq" id="WP_154487637.1">
    <property type="nucleotide sequence ID" value="NZ_VULN01000002.1"/>
</dbReference>
<evidence type="ECO:0000259" key="3">
    <source>
        <dbReference type="PROSITE" id="PS50893"/>
    </source>
</evidence>
<evidence type="ECO:0000313" key="5">
    <source>
        <dbReference type="Proteomes" id="UP000441455"/>
    </source>
</evidence>
<dbReference type="Pfam" id="PF00005">
    <property type="entry name" value="ABC_tran"/>
    <property type="match status" value="2"/>
</dbReference>